<keyword evidence="2" id="KW-1185">Reference proteome</keyword>
<dbReference type="Proteomes" id="UP000054279">
    <property type="component" value="Unassembled WGS sequence"/>
</dbReference>
<name>A0A0C9U8V2_SPHS4</name>
<gene>
    <name evidence="1" type="ORF">M422DRAFT_273596</name>
</gene>
<sequence>MAAPRHQLKAIKDRLPYRKRLGFILDGRRVVCQGSVLAVSSTILCISITTHVRSSTSVKAVTDDTPAQIIILYNEGRILFGTGVIVGCSSARLDSIKDIPALDPTKELNIHVRSSTSAIAFIKDDSNFGTTRRLDFMDEPLWCENADVEAQNPFVVPSFILLNYFFNTGAMVDAP</sequence>
<dbReference type="EMBL" id="KN837414">
    <property type="protein sequence ID" value="KIJ25457.1"/>
    <property type="molecule type" value="Genomic_DNA"/>
</dbReference>
<evidence type="ECO:0000313" key="2">
    <source>
        <dbReference type="Proteomes" id="UP000054279"/>
    </source>
</evidence>
<dbReference type="AlphaFoldDB" id="A0A0C9U8V2"/>
<dbReference type="HOGENOM" id="CLU_1533530_0_0_1"/>
<protein>
    <submittedName>
        <fullName evidence="1">Unplaced genomic scaffold SPHSTscaffold_339, whole genome shotgun sequence</fullName>
    </submittedName>
</protein>
<proteinExistence type="predicted"/>
<organism evidence="1 2">
    <name type="scientific">Sphaerobolus stellatus (strain SS14)</name>
    <dbReference type="NCBI Taxonomy" id="990650"/>
    <lineage>
        <taxon>Eukaryota</taxon>
        <taxon>Fungi</taxon>
        <taxon>Dikarya</taxon>
        <taxon>Basidiomycota</taxon>
        <taxon>Agaricomycotina</taxon>
        <taxon>Agaricomycetes</taxon>
        <taxon>Phallomycetidae</taxon>
        <taxon>Geastrales</taxon>
        <taxon>Sphaerobolaceae</taxon>
        <taxon>Sphaerobolus</taxon>
    </lineage>
</organism>
<accession>A0A0C9U8V2</accession>
<evidence type="ECO:0000313" key="1">
    <source>
        <dbReference type="EMBL" id="KIJ25457.1"/>
    </source>
</evidence>
<reference evidence="1 2" key="1">
    <citation type="submission" date="2014-06" db="EMBL/GenBank/DDBJ databases">
        <title>Evolutionary Origins and Diversification of the Mycorrhizal Mutualists.</title>
        <authorList>
            <consortium name="DOE Joint Genome Institute"/>
            <consortium name="Mycorrhizal Genomics Consortium"/>
            <person name="Kohler A."/>
            <person name="Kuo A."/>
            <person name="Nagy L.G."/>
            <person name="Floudas D."/>
            <person name="Copeland A."/>
            <person name="Barry K.W."/>
            <person name="Cichocki N."/>
            <person name="Veneault-Fourrey C."/>
            <person name="LaButti K."/>
            <person name="Lindquist E.A."/>
            <person name="Lipzen A."/>
            <person name="Lundell T."/>
            <person name="Morin E."/>
            <person name="Murat C."/>
            <person name="Riley R."/>
            <person name="Ohm R."/>
            <person name="Sun H."/>
            <person name="Tunlid A."/>
            <person name="Henrissat B."/>
            <person name="Grigoriev I.V."/>
            <person name="Hibbett D.S."/>
            <person name="Martin F."/>
        </authorList>
    </citation>
    <scope>NUCLEOTIDE SEQUENCE [LARGE SCALE GENOMIC DNA]</scope>
    <source>
        <strain evidence="1 2">SS14</strain>
    </source>
</reference>